<evidence type="ECO:0008006" key="4">
    <source>
        <dbReference type="Google" id="ProtNLM"/>
    </source>
</evidence>
<organism evidence="2 3">
    <name type="scientific">Flaviaesturariibacter amylovorans</name>
    <dbReference type="NCBI Taxonomy" id="1084520"/>
    <lineage>
        <taxon>Bacteria</taxon>
        <taxon>Pseudomonadati</taxon>
        <taxon>Bacteroidota</taxon>
        <taxon>Chitinophagia</taxon>
        <taxon>Chitinophagales</taxon>
        <taxon>Chitinophagaceae</taxon>
        <taxon>Flaviaestuariibacter</taxon>
    </lineage>
</organism>
<feature type="chain" id="PRO_5047477032" description="Protease" evidence="1">
    <location>
        <begin position="23"/>
        <end position="281"/>
    </location>
</feature>
<dbReference type="Pfam" id="PF12388">
    <property type="entry name" value="Peptidase_M57"/>
    <property type="match status" value="1"/>
</dbReference>
<feature type="signal peptide" evidence="1">
    <location>
        <begin position="1"/>
        <end position="22"/>
    </location>
</feature>
<dbReference type="SUPFAM" id="SSF55486">
    <property type="entry name" value="Metalloproteases ('zincins'), catalytic domain"/>
    <property type="match status" value="1"/>
</dbReference>
<evidence type="ECO:0000256" key="1">
    <source>
        <dbReference type="SAM" id="SignalP"/>
    </source>
</evidence>
<dbReference type="InterPro" id="IPR024079">
    <property type="entry name" value="MetalloPept_cat_dom_sf"/>
</dbReference>
<dbReference type="Gene3D" id="3.40.390.10">
    <property type="entry name" value="Collagenase (Catalytic Domain)"/>
    <property type="match status" value="1"/>
</dbReference>
<dbReference type="PROSITE" id="PS51257">
    <property type="entry name" value="PROKAR_LIPOPROTEIN"/>
    <property type="match status" value="1"/>
</dbReference>
<accession>A0ABP8HIX4</accession>
<keyword evidence="3" id="KW-1185">Reference proteome</keyword>
<sequence length="281" mass="30213">MKPTSRKTGTAVLALVLLAATAFSCKKENVAEAPASATNNALPASVLAQIRSLGYSDQNVQAVAEGYVVEGDILLTSESLQAPDANELVFGTEEHYRTTYVVNRSTHPTIKVALNNTSATHQAAFSAALDEAIRRYNALNLTIRFQRVTTGAHTTVNAYHEVSNTLGYAGFPSSAGAPFNTIRMNTYWYRTGTDLTNVNYIATIIAHELGHCIGFRHTDYMNRSYSCGGTAVNEGTSGVGAVHIPGTSTGPKAGSWMLACIAGNENRPFSDQDRYALNYVY</sequence>
<name>A0ABP8HIX4_9BACT</name>
<evidence type="ECO:0000313" key="3">
    <source>
        <dbReference type="Proteomes" id="UP001501725"/>
    </source>
</evidence>
<gene>
    <name evidence="2" type="ORF">GCM10023184_37370</name>
</gene>
<protein>
    <recommendedName>
        <fullName evidence="4">Protease</fullName>
    </recommendedName>
</protein>
<comment type="caution">
    <text evidence="2">The sequence shown here is derived from an EMBL/GenBank/DDBJ whole genome shotgun (WGS) entry which is preliminary data.</text>
</comment>
<evidence type="ECO:0000313" key="2">
    <source>
        <dbReference type="EMBL" id="GAA4339950.1"/>
    </source>
</evidence>
<proteinExistence type="predicted"/>
<dbReference type="RefSeq" id="WP_345257366.1">
    <property type="nucleotide sequence ID" value="NZ_BAABGY010000012.1"/>
</dbReference>
<dbReference type="InterPro" id="IPR024653">
    <property type="entry name" value="Peptidase_M10/M27/M57"/>
</dbReference>
<dbReference type="Proteomes" id="UP001501725">
    <property type="component" value="Unassembled WGS sequence"/>
</dbReference>
<reference evidence="3" key="1">
    <citation type="journal article" date="2019" name="Int. J. Syst. Evol. Microbiol.">
        <title>The Global Catalogue of Microorganisms (GCM) 10K type strain sequencing project: providing services to taxonomists for standard genome sequencing and annotation.</title>
        <authorList>
            <consortium name="The Broad Institute Genomics Platform"/>
            <consortium name="The Broad Institute Genome Sequencing Center for Infectious Disease"/>
            <person name="Wu L."/>
            <person name="Ma J."/>
        </authorList>
    </citation>
    <scope>NUCLEOTIDE SEQUENCE [LARGE SCALE GENOMIC DNA]</scope>
    <source>
        <strain evidence="3">JCM 17919</strain>
    </source>
</reference>
<dbReference type="EMBL" id="BAABGY010000012">
    <property type="protein sequence ID" value="GAA4339950.1"/>
    <property type="molecule type" value="Genomic_DNA"/>
</dbReference>
<keyword evidence="1" id="KW-0732">Signal</keyword>